<feature type="compositionally biased region" description="Low complexity" evidence="2">
    <location>
        <begin position="177"/>
        <end position="191"/>
    </location>
</feature>
<feature type="region of interest" description="Disordered" evidence="2">
    <location>
        <begin position="1144"/>
        <end position="1308"/>
    </location>
</feature>
<evidence type="ECO:0000259" key="3">
    <source>
        <dbReference type="Pfam" id="PF16561"/>
    </source>
</evidence>
<feature type="compositionally biased region" description="Basic and acidic residues" evidence="2">
    <location>
        <begin position="1102"/>
        <end position="1113"/>
    </location>
</feature>
<organism evidence="4 5">
    <name type="scientific">Saccharomycodes ludwigii</name>
    <dbReference type="NCBI Taxonomy" id="36035"/>
    <lineage>
        <taxon>Eukaryota</taxon>
        <taxon>Fungi</taxon>
        <taxon>Dikarya</taxon>
        <taxon>Ascomycota</taxon>
        <taxon>Saccharomycotina</taxon>
        <taxon>Saccharomycetes</taxon>
        <taxon>Saccharomycodales</taxon>
        <taxon>Saccharomycodaceae</taxon>
        <taxon>Saccharomycodes</taxon>
    </lineage>
</organism>
<feature type="compositionally biased region" description="Polar residues" evidence="2">
    <location>
        <begin position="1218"/>
        <end position="1232"/>
    </location>
</feature>
<feature type="region of interest" description="Disordered" evidence="2">
    <location>
        <begin position="1026"/>
        <end position="1113"/>
    </location>
</feature>
<evidence type="ECO:0000256" key="2">
    <source>
        <dbReference type="SAM" id="MobiDB-lite"/>
    </source>
</evidence>
<feature type="compositionally biased region" description="Basic residues" evidence="2">
    <location>
        <begin position="1294"/>
        <end position="1308"/>
    </location>
</feature>
<dbReference type="InterPro" id="IPR014756">
    <property type="entry name" value="Ig_E-set"/>
</dbReference>
<reference evidence="5" key="1">
    <citation type="submission" date="2018-06" db="EMBL/GenBank/DDBJ databases">
        <authorList>
            <person name="Guldener U."/>
        </authorList>
    </citation>
    <scope>NUCLEOTIDE SEQUENCE [LARGE SCALE GENOMIC DNA]</scope>
    <source>
        <strain evidence="5">UTAD17</strain>
    </source>
</reference>
<name>A0A376B292_9ASCO</name>
<dbReference type="CDD" id="cd02859">
    <property type="entry name" value="E_set_AMPKbeta_like_N"/>
    <property type="match status" value="1"/>
</dbReference>
<feature type="region of interest" description="Disordered" evidence="2">
    <location>
        <begin position="795"/>
        <end position="828"/>
    </location>
</feature>
<feature type="compositionally biased region" description="Basic and acidic residues" evidence="2">
    <location>
        <begin position="548"/>
        <end position="571"/>
    </location>
</feature>
<protein>
    <recommendedName>
        <fullName evidence="3">AMP-activated protein kinase glycogen-binding domain-containing protein</fullName>
    </recommendedName>
</protein>
<keyword evidence="5" id="KW-1185">Reference proteome</keyword>
<feature type="compositionally biased region" description="Low complexity" evidence="2">
    <location>
        <begin position="1270"/>
        <end position="1288"/>
    </location>
</feature>
<feature type="compositionally biased region" description="Polar residues" evidence="2">
    <location>
        <begin position="192"/>
        <end position="208"/>
    </location>
</feature>
<evidence type="ECO:0000313" key="4">
    <source>
        <dbReference type="EMBL" id="SSD58594.1"/>
    </source>
</evidence>
<feature type="compositionally biased region" description="Polar residues" evidence="2">
    <location>
        <begin position="1040"/>
        <end position="1049"/>
    </location>
</feature>
<feature type="compositionally biased region" description="Basic and acidic residues" evidence="2">
    <location>
        <begin position="1233"/>
        <end position="1243"/>
    </location>
</feature>
<evidence type="ECO:0000256" key="1">
    <source>
        <dbReference type="ARBA" id="ARBA00022553"/>
    </source>
</evidence>
<feature type="region of interest" description="Disordered" evidence="2">
    <location>
        <begin position="290"/>
        <end position="317"/>
    </location>
</feature>
<dbReference type="EMBL" id="UFAJ01000027">
    <property type="protein sequence ID" value="SSD58594.1"/>
    <property type="molecule type" value="Genomic_DNA"/>
</dbReference>
<dbReference type="SUPFAM" id="SSF81296">
    <property type="entry name" value="E set domains"/>
    <property type="match status" value="1"/>
</dbReference>
<dbReference type="InterPro" id="IPR013783">
    <property type="entry name" value="Ig-like_fold"/>
</dbReference>
<evidence type="ECO:0000313" key="5">
    <source>
        <dbReference type="Proteomes" id="UP000262825"/>
    </source>
</evidence>
<sequence>MSTVTFTWPSGPKEVVVTGDFDNWKGTLPLVKLPGNEGFTLTVPIQPSKKTSEKLYFKFIVDGVWSTSNNYGLEANAEGITNNFIDLDTTTASTIIPESGLPIVTATNNSNMLKRRKSKKRIKIQRRIRKNKLTGEETVVSEKKTIIHDSSVNDEGDDENDEDFQDASNILDETIKTTDSTPSPSPHTASSNFATTSGIVIPSDPSSIKELNNPIPLVDEPKKMTSINSEAKKIENENNFKHTVLPREDTKFNSLAGEPGLVFPRPEDGVIKEFSETRDVDQDELNTKLNKQLDEDSTFLHNSTSPKDEGSNRNADINTASDDVAAEKNKLAGSTAFTDGRNGKGETHAATASDSFKLGSLPREEYPKTATISGEPGIQIPKNPENIKAFSEFSNNEKDIDALNKNLNSEIAKEAADVGFDSAAAEKIDKDINPIGDLELKTKTLDTSKNGFNPFNLERDAEDILGTQTAGLTNISETLEPLSLDSEAKKILDNKTVTAATAAESQLGNSLISTSGKSRKVDLESSLANPNDNNNNNNDNEFLEDVKAKGKEQQEKVMSEPDLVSRGEHSLENTTVNSEIKNTASSTGLSENAVNNEIKKATEGVSISDVVDNTGLESAAESNLGKKSTGIEKNLENAASLKTGLTHDVTAVPGSNSDIVNEKIKEYSTQDGIQGELKNETQQLNAKVASLEKEQKSGLTSVKDSATDISANIKSEPNNLVAHTKKNIDDNVNIASTNINSDPSNLTTNVKKNIHDNVDTTATNIKSKSSNLITNGKKEIDDNVAAASDFLDNNVSSGNADKTVGTSDSDNKMTSVSGGPGLVIPNKSQTDSAFNKVRDDVDQEELSTKLNDELKQKEGKNVSDFVKPLSSKISSSAAATTVGVAGDFLNGNLSSGNTDKTVGTSDSDNKMTSVSGGPGLVIPNKSQTDSAFNKVRDDVDQEELSTKLNDELKQKEGKNVSDFVKPLSSKISSTAAAVSTTADENNTALNKEDDALENSITSPAEPMLKSTITKTNTDEDFVSAHEDNVLSRKSSSASSFKNTVENTENNEGKDNSRTLDPAIIGDNPMDKSDISTSNIENATEKRTTKRTGININPLMKNGSKDDEKKEPKRRESLLTRIEHGMHLPETSANKETQEKAIAGVKKVENEEKQKKSKGKHEKERVDSTESKAQEVGVSKTGDKFLDKEKSVKETIKSKEEEGEKDVKGKIKTEKSVSKHSSPKPTKNTTTDSVKNHGDKPSVKKDRHQSSSTKKKKSSSKSGSSKKKPSGTKSTSSKKQPSSTSTSKTMNEKKEKKHGFFSKLKKIFD</sequence>
<feature type="region of interest" description="Disordered" evidence="2">
    <location>
        <begin position="522"/>
        <end position="541"/>
    </location>
</feature>
<dbReference type="Proteomes" id="UP000262825">
    <property type="component" value="Unassembled WGS sequence"/>
</dbReference>
<feature type="region of interest" description="Disordered" evidence="2">
    <location>
        <begin position="548"/>
        <end position="575"/>
    </location>
</feature>
<feature type="compositionally biased region" description="Basic and acidic residues" evidence="2">
    <location>
        <begin position="1180"/>
        <end position="1216"/>
    </location>
</feature>
<feature type="region of interest" description="Disordered" evidence="2">
    <location>
        <begin position="892"/>
        <end position="931"/>
    </location>
</feature>
<feature type="compositionally biased region" description="Low complexity" evidence="2">
    <location>
        <begin position="529"/>
        <end position="540"/>
    </location>
</feature>
<feature type="region of interest" description="Disordered" evidence="2">
    <location>
        <begin position="333"/>
        <end position="353"/>
    </location>
</feature>
<feature type="compositionally biased region" description="Basic and acidic residues" evidence="2">
    <location>
        <begin position="1160"/>
        <end position="1172"/>
    </location>
</feature>
<feature type="compositionally biased region" description="Basic residues" evidence="2">
    <location>
        <begin position="1252"/>
        <end position="1269"/>
    </location>
</feature>
<dbReference type="Gene3D" id="2.60.40.10">
    <property type="entry name" value="Immunoglobulins"/>
    <property type="match status" value="1"/>
</dbReference>
<accession>A0A376B292</accession>
<dbReference type="VEuPathDB" id="FungiDB:SCODWIG_00355"/>
<feature type="region of interest" description="Disordered" evidence="2">
    <location>
        <begin position="974"/>
        <end position="1009"/>
    </location>
</feature>
<gene>
    <name evidence="4" type="ORF">SCODWIG_00355</name>
</gene>
<dbReference type="InterPro" id="IPR032640">
    <property type="entry name" value="AMPK1_CBM"/>
</dbReference>
<keyword evidence="1" id="KW-0597">Phosphoprotein</keyword>
<dbReference type="Pfam" id="PF16561">
    <property type="entry name" value="AMPK1_CBM"/>
    <property type="match status" value="1"/>
</dbReference>
<feature type="compositionally biased region" description="Polar residues" evidence="2">
    <location>
        <begin position="795"/>
        <end position="817"/>
    </location>
</feature>
<feature type="compositionally biased region" description="Polar residues" evidence="2">
    <location>
        <begin position="892"/>
        <end position="915"/>
    </location>
</feature>
<feature type="domain" description="AMP-activated protein kinase glycogen-binding" evidence="3">
    <location>
        <begin position="4"/>
        <end position="89"/>
    </location>
</feature>
<proteinExistence type="predicted"/>
<feature type="region of interest" description="Disordered" evidence="2">
    <location>
        <begin position="175"/>
        <end position="208"/>
    </location>
</feature>